<dbReference type="AlphaFoldDB" id="A0A1I6RZH4"/>
<proteinExistence type="predicted"/>
<protein>
    <submittedName>
        <fullName evidence="1">Uncharacterized protein</fullName>
    </submittedName>
</protein>
<name>A0A1I6RZH4_9RHOB</name>
<gene>
    <name evidence="1" type="ORF">SAMN04488040_1667</name>
</gene>
<accession>A0A1I6RZH4</accession>
<dbReference type="STRING" id="394264.SAMN04488040_1667"/>
<sequence length="128" mass="14465">MLTSPQSNARPRDPSKASFRAKLPQRLTKSNFLLRRISHRHLLLTKNRQHLHRDVHDVARYRPARRQAQPDYFDRVTIIATDRFGTIAARYISSEKCFITKRIGLGAACPSPQIDASTMACDSSSSSG</sequence>
<organism evidence="1 2">
    <name type="scientific">Sulfitobacter marinus</name>
    <dbReference type="NCBI Taxonomy" id="394264"/>
    <lineage>
        <taxon>Bacteria</taxon>
        <taxon>Pseudomonadati</taxon>
        <taxon>Pseudomonadota</taxon>
        <taxon>Alphaproteobacteria</taxon>
        <taxon>Rhodobacterales</taxon>
        <taxon>Roseobacteraceae</taxon>
        <taxon>Sulfitobacter</taxon>
    </lineage>
</organism>
<dbReference type="Proteomes" id="UP000199239">
    <property type="component" value="Unassembled WGS sequence"/>
</dbReference>
<keyword evidence="2" id="KW-1185">Reference proteome</keyword>
<reference evidence="2" key="1">
    <citation type="submission" date="2016-10" db="EMBL/GenBank/DDBJ databases">
        <authorList>
            <person name="Varghese N."/>
            <person name="Submissions S."/>
        </authorList>
    </citation>
    <scope>NUCLEOTIDE SEQUENCE [LARGE SCALE GENOMIC DNA]</scope>
    <source>
        <strain evidence="2">DSM 23422</strain>
    </source>
</reference>
<dbReference type="EMBL" id="FPAJ01000002">
    <property type="protein sequence ID" value="SFS70092.1"/>
    <property type="molecule type" value="Genomic_DNA"/>
</dbReference>
<evidence type="ECO:0000313" key="1">
    <source>
        <dbReference type="EMBL" id="SFS70092.1"/>
    </source>
</evidence>
<evidence type="ECO:0000313" key="2">
    <source>
        <dbReference type="Proteomes" id="UP000199239"/>
    </source>
</evidence>